<evidence type="ECO:0000313" key="3">
    <source>
        <dbReference type="Proteomes" id="UP000199400"/>
    </source>
</evidence>
<feature type="domain" description="Macro" evidence="1">
    <location>
        <begin position="1"/>
        <end position="174"/>
    </location>
</feature>
<dbReference type="InterPro" id="IPR002589">
    <property type="entry name" value="Macro_dom"/>
</dbReference>
<proteinExistence type="predicted"/>
<protein>
    <submittedName>
        <fullName evidence="2">O-acetyl-ADP-ribose deacetylase (Regulator of RNase III), contains Macro domain</fullName>
    </submittedName>
</protein>
<evidence type="ECO:0000259" key="1">
    <source>
        <dbReference type="PROSITE" id="PS51154"/>
    </source>
</evidence>
<dbReference type="AlphaFoldDB" id="A0A1I2H7I4"/>
<sequence>MATDINESVEIQISTLPWEQIAVDAFVCPTNSEGVMSHFPANKIRDLAGREVEAMVKEHTPLAIGAAFVTPAGKMKAKYLIHVPNTDRPGGRVQVEDVLRATAAVLVACKVKGFTSVAVPLMGAFELGIPAEEAARAIHSELKVYRGDRPLRAFLMAKDADDVEVFELAMEGNIP</sequence>
<dbReference type="Pfam" id="PF01661">
    <property type="entry name" value="Macro"/>
    <property type="match status" value="1"/>
</dbReference>
<dbReference type="RefSeq" id="WP_096333424.1">
    <property type="nucleotide sequence ID" value="NZ_FOMX01000039.1"/>
</dbReference>
<evidence type="ECO:0000313" key="2">
    <source>
        <dbReference type="EMBL" id="SFF25642.1"/>
    </source>
</evidence>
<dbReference type="EMBL" id="FOMX01000039">
    <property type="protein sequence ID" value="SFF25642.1"/>
    <property type="molecule type" value="Genomic_DNA"/>
</dbReference>
<dbReference type="SMART" id="SM00506">
    <property type="entry name" value="A1pp"/>
    <property type="match status" value="1"/>
</dbReference>
<gene>
    <name evidence="2" type="ORF">SAMN02745121_07766</name>
</gene>
<dbReference type="STRING" id="54.SAMN02745121_07766"/>
<dbReference type="InterPro" id="IPR043472">
    <property type="entry name" value="Macro_dom-like"/>
</dbReference>
<dbReference type="Proteomes" id="UP000199400">
    <property type="component" value="Unassembled WGS sequence"/>
</dbReference>
<keyword evidence="3" id="KW-1185">Reference proteome</keyword>
<dbReference type="OrthoDB" id="5507960at2"/>
<reference evidence="3" key="1">
    <citation type="submission" date="2016-10" db="EMBL/GenBank/DDBJ databases">
        <authorList>
            <person name="Varghese N."/>
            <person name="Submissions S."/>
        </authorList>
    </citation>
    <scope>NUCLEOTIDE SEQUENCE [LARGE SCALE GENOMIC DNA]</scope>
    <source>
        <strain evidence="3">ATCC 25963</strain>
    </source>
</reference>
<organism evidence="2 3">
    <name type="scientific">Nannocystis exedens</name>
    <dbReference type="NCBI Taxonomy" id="54"/>
    <lineage>
        <taxon>Bacteria</taxon>
        <taxon>Pseudomonadati</taxon>
        <taxon>Myxococcota</taxon>
        <taxon>Polyangia</taxon>
        <taxon>Nannocystales</taxon>
        <taxon>Nannocystaceae</taxon>
        <taxon>Nannocystis</taxon>
    </lineage>
</organism>
<dbReference type="SUPFAM" id="SSF52949">
    <property type="entry name" value="Macro domain-like"/>
    <property type="match status" value="1"/>
</dbReference>
<dbReference type="Gene3D" id="3.40.220.10">
    <property type="entry name" value="Leucine Aminopeptidase, subunit E, domain 1"/>
    <property type="match status" value="1"/>
</dbReference>
<dbReference type="PROSITE" id="PS51154">
    <property type="entry name" value="MACRO"/>
    <property type="match status" value="1"/>
</dbReference>
<accession>A0A1I2H7I4</accession>
<name>A0A1I2H7I4_9BACT</name>